<reference evidence="3" key="1">
    <citation type="journal article" date="2019" name="Int. J. Syst. Evol. Microbiol.">
        <title>The Global Catalogue of Microorganisms (GCM) 10K type strain sequencing project: providing services to taxonomists for standard genome sequencing and annotation.</title>
        <authorList>
            <consortium name="The Broad Institute Genomics Platform"/>
            <consortium name="The Broad Institute Genome Sequencing Center for Infectious Disease"/>
            <person name="Wu L."/>
            <person name="Ma J."/>
        </authorList>
    </citation>
    <scope>NUCLEOTIDE SEQUENCE [LARGE SCALE GENOMIC DNA]</scope>
    <source>
        <strain evidence="3">NBRC 110140</strain>
    </source>
</reference>
<keyword evidence="3" id="KW-1185">Reference proteome</keyword>
<dbReference type="RefSeq" id="WP_284375643.1">
    <property type="nucleotide sequence ID" value="NZ_BSNN01000002.1"/>
</dbReference>
<sequence length="405" mass="45589">MPAPPHEHDHIKRRKVFYVPGFDPISPRRYRELYRREAALQAEISQYSLTLSALKTPKGTFGWQVGTLEQGKETHAFFEVLTWSDLVKSSMKVSVLGTYMVMLKTVWVYLSTGAFRQLTKLRRGPVVAALYPVFALLLQLIIACFASVFLAFVVSKLAPPWVGVIVGLGAGVLILRQFKKFDRYIYAYYLMQDYGYAARSYGKNPAALDQRILEFADRVQNALSQEYDEVLIVGHSSGAHVGIQVMAEVLRRGCDAGPALSLLTLGHVVPMVGFLPQAHELRRDLQYLSTQKSITWIDITAPTDSCNFALCDPVSVCVDAIGDKVWPLVISARFGDTIDTDRLEEMKLQFFKLHLQYLCHFDTPDAYDYFLITSGPISLAARFDQQPSSPMTIRKPLSNFRNTAN</sequence>
<dbReference type="EMBL" id="BSNN01000002">
    <property type="protein sequence ID" value="GLQ34085.1"/>
    <property type="molecule type" value="Genomic_DNA"/>
</dbReference>
<protein>
    <submittedName>
        <fullName evidence="2">Uncharacterized protein</fullName>
    </submittedName>
</protein>
<dbReference type="InterPro" id="IPR029058">
    <property type="entry name" value="AB_hydrolase_fold"/>
</dbReference>
<proteinExistence type="predicted"/>
<name>A0ABQ5VRP8_9RHOB</name>
<keyword evidence="1" id="KW-1133">Transmembrane helix</keyword>
<organism evidence="2 3">
    <name type="scientific">Amylibacter marinus</name>
    <dbReference type="NCBI Taxonomy" id="1475483"/>
    <lineage>
        <taxon>Bacteria</taxon>
        <taxon>Pseudomonadati</taxon>
        <taxon>Pseudomonadota</taxon>
        <taxon>Alphaproteobacteria</taxon>
        <taxon>Rhodobacterales</taxon>
        <taxon>Paracoccaceae</taxon>
        <taxon>Amylibacter</taxon>
    </lineage>
</organism>
<evidence type="ECO:0000313" key="2">
    <source>
        <dbReference type="EMBL" id="GLQ34085.1"/>
    </source>
</evidence>
<feature type="transmembrane region" description="Helical" evidence="1">
    <location>
        <begin position="127"/>
        <end position="152"/>
    </location>
</feature>
<feature type="transmembrane region" description="Helical" evidence="1">
    <location>
        <begin position="158"/>
        <end position="175"/>
    </location>
</feature>
<dbReference type="SUPFAM" id="SSF53474">
    <property type="entry name" value="alpha/beta-Hydrolases"/>
    <property type="match status" value="1"/>
</dbReference>
<evidence type="ECO:0000256" key="1">
    <source>
        <dbReference type="SAM" id="Phobius"/>
    </source>
</evidence>
<keyword evidence="1" id="KW-0472">Membrane</keyword>
<gene>
    <name evidence="2" type="ORF">GCM10007939_03680</name>
</gene>
<accession>A0ABQ5VRP8</accession>
<evidence type="ECO:0000313" key="3">
    <source>
        <dbReference type="Proteomes" id="UP001156694"/>
    </source>
</evidence>
<dbReference type="Proteomes" id="UP001156694">
    <property type="component" value="Unassembled WGS sequence"/>
</dbReference>
<feature type="transmembrane region" description="Helical" evidence="1">
    <location>
        <begin position="93"/>
        <end position="115"/>
    </location>
</feature>
<keyword evidence="1" id="KW-0812">Transmembrane</keyword>
<comment type="caution">
    <text evidence="2">The sequence shown here is derived from an EMBL/GenBank/DDBJ whole genome shotgun (WGS) entry which is preliminary data.</text>
</comment>